<sequence length="67" mass="7815">MRQVIRNRNSSPGDRRSYPDIRGHGPHERPAARKVLARLTRRAHLGWYIRDTASHHQPRNATPIGWL</sequence>
<reference evidence="2" key="1">
    <citation type="submission" date="2018-05" db="EMBL/GenBank/DDBJ databases">
        <authorList>
            <person name="Lanie J.A."/>
            <person name="Ng W.-L."/>
            <person name="Kazmierczak K.M."/>
            <person name="Andrzejewski T.M."/>
            <person name="Davidsen T.M."/>
            <person name="Wayne K.J."/>
            <person name="Tettelin H."/>
            <person name="Glass J.I."/>
            <person name="Rusch D."/>
            <person name="Podicherti R."/>
            <person name="Tsui H.-C.T."/>
            <person name="Winkler M.E."/>
        </authorList>
    </citation>
    <scope>NUCLEOTIDE SEQUENCE</scope>
</reference>
<dbReference type="AlphaFoldDB" id="A0A382FBW8"/>
<feature type="non-terminal residue" evidence="2">
    <location>
        <position position="1"/>
    </location>
</feature>
<feature type="compositionally biased region" description="Polar residues" evidence="1">
    <location>
        <begin position="1"/>
        <end position="12"/>
    </location>
</feature>
<dbReference type="EMBL" id="UINC01048985">
    <property type="protein sequence ID" value="SVB60185.1"/>
    <property type="molecule type" value="Genomic_DNA"/>
</dbReference>
<proteinExistence type="predicted"/>
<feature type="compositionally biased region" description="Basic and acidic residues" evidence="1">
    <location>
        <begin position="13"/>
        <end position="30"/>
    </location>
</feature>
<organism evidence="2">
    <name type="scientific">marine metagenome</name>
    <dbReference type="NCBI Taxonomy" id="408172"/>
    <lineage>
        <taxon>unclassified sequences</taxon>
        <taxon>metagenomes</taxon>
        <taxon>ecological metagenomes</taxon>
    </lineage>
</organism>
<name>A0A382FBW8_9ZZZZ</name>
<evidence type="ECO:0000256" key="1">
    <source>
        <dbReference type="SAM" id="MobiDB-lite"/>
    </source>
</evidence>
<accession>A0A382FBW8</accession>
<protein>
    <submittedName>
        <fullName evidence="2">Uncharacterized protein</fullName>
    </submittedName>
</protein>
<feature type="region of interest" description="Disordered" evidence="1">
    <location>
        <begin position="1"/>
        <end position="30"/>
    </location>
</feature>
<evidence type="ECO:0000313" key="2">
    <source>
        <dbReference type="EMBL" id="SVB60185.1"/>
    </source>
</evidence>
<gene>
    <name evidence="2" type="ORF">METZ01_LOCUS213039</name>
</gene>
<feature type="non-terminal residue" evidence="2">
    <location>
        <position position="67"/>
    </location>
</feature>